<evidence type="ECO:0000256" key="4">
    <source>
        <dbReference type="ARBA" id="ARBA00022771"/>
    </source>
</evidence>
<sequence length="1413" mass="155635">MADQQPHQPGPTHPSKTTSGRTGAIARSFIQSLGGYTNRPQSAQATAPRFDGARPNSLLPRLHGSNPYSLQDATHKAGSEINAFDINRDRTHAILAGREILKTVRVQGPSCSEDFNLRAAILSYPSKTSSGAGGSARQRDTLDIHDVKWSHGQYGSYIATAASNGKVVLYDLNRPGVELARLHEHHRQVHRVAFNPHQGHLLLSGSQDTTVRLWDLRDVRKETLSCSSRSRFQGQSEGVRDLRWSPTDAVEFAFCTDNGIIQRWDFRNFQKPILKIRAHDKVCHSVDWHPDGKHLMSASSDRTVKIWDFSAEDSRQKAAWVLKTPYGILNARWRPPCFTADAVIPGQWQCTQIATSYDKASPVHVWDLRRPYLPFRELVRWNTPPTDMIWHSQDLLWTVGREGLFCQNDIQYAPKVVDRRNMQAFSMAPDGNAVTFSQRRFKRRGSSLDYASEYAIYGSSDDRRGFSEKSGLSRGSNDDSLDDSFLSSSYKRHHGRSGSNRSTKSLGNTPPTSDDLVKVINLDDTLVRNRDSFKPDQISFKGELGGAIEFAQFSFLAAKYKSLSLPDTPTVDSFMQIERPFQQNAEYAKRTDDYRTAQAFVVVGTAVAHTMQQRAEANRKRRVLGLTPDVVFEQEMENIPAPKPKQEFRSLLRPAHRAISTADVPQQMTFESSSNVPTPVARPQPTSDTFHDLKALGASLPDIDQDDTVALPPAMIDRTKTSQKNWTETPGQHPEHESPVFTGPRWYNSANDFSEQRAKMTNWRAQPKAPLNLEHPGTPMSGPINIPALGRHNSDESFAMFSASSGSRGISMPGSYASASSQKRHRSMASVPEAWEQIGQSVSERWDSSPEEKKDSGGSASSGNDSVRSAAWSRRSSIPLFDDSLGESPRAVPPMVVGSPGRSPKQKVALSTDSPKDDPEKIMHDFHNLRRNNDLLRSSSSESEALPSVKSSLESSHMEEMSHSENMEASGTIVPDDHTFQPLSSRPPSASSFARHSETRAHPPRILETIPDIDVSKEPFQLMDFMSASKAEAIAEGANSLFSILAELVKFHTDNLSDPQTVSHLLLLMVPLLPAVQNPKNGKVMKTLNAYADHLAALGLAPETVRTIVSHNLANLSSTGMSPFQVESILNSYHAQLSELSLFNPATYLRRLAYPTFPSVYETAMRDVQVGLLCQSCKNAINNPKSKLRCESCGVRQDPCPICWSERPLFESPHRSKKKRSSSRGHCRSQAGSYSSTNNISNTAHGRFLNQLAHDPEHNPRPCPSEPTTVETPPVLYSSCTLCSHSAHLACLAAWFADDVSAGACPSPGCLCACVRGTLRDELRAEAVGRDVLRERGKGVRMDEWKVGESRAVKGAVGVLAGQAGQAGAIGGGVGIGTRAELRDDVVGVGIRREDSGGIGGGFGRRVRVLAPE</sequence>
<feature type="compositionally biased region" description="Basic residues" evidence="7">
    <location>
        <begin position="1215"/>
        <end position="1227"/>
    </location>
</feature>
<feature type="region of interest" description="Disordered" evidence="7">
    <location>
        <begin position="722"/>
        <end position="743"/>
    </location>
</feature>
<keyword evidence="1 6" id="KW-0853">WD repeat</keyword>
<feature type="compositionally biased region" description="Basic and acidic residues" evidence="7">
    <location>
        <begin position="844"/>
        <end position="856"/>
    </location>
</feature>
<dbReference type="Pfam" id="PF00400">
    <property type="entry name" value="WD40"/>
    <property type="match status" value="2"/>
</dbReference>
<dbReference type="InterPro" id="IPR015943">
    <property type="entry name" value="WD40/YVTN_repeat-like_dom_sf"/>
</dbReference>
<accession>A0A6G1HB89</accession>
<dbReference type="GO" id="GO:0061700">
    <property type="term" value="C:GATOR2 complex"/>
    <property type="evidence" value="ECO:0007669"/>
    <property type="project" value="TreeGrafter"/>
</dbReference>
<keyword evidence="3" id="KW-0677">Repeat</keyword>
<evidence type="ECO:0000256" key="6">
    <source>
        <dbReference type="PROSITE-ProRule" id="PRU00221"/>
    </source>
</evidence>
<feature type="region of interest" description="Disordered" evidence="7">
    <location>
        <begin position="1214"/>
        <end position="1240"/>
    </location>
</feature>
<dbReference type="SMART" id="SM00320">
    <property type="entry name" value="WD40"/>
    <property type="match status" value="4"/>
</dbReference>
<feature type="region of interest" description="Disordered" evidence="7">
    <location>
        <begin position="936"/>
        <end position="961"/>
    </location>
</feature>
<evidence type="ECO:0000313" key="9">
    <source>
        <dbReference type="Proteomes" id="UP000800041"/>
    </source>
</evidence>
<evidence type="ECO:0000313" key="8">
    <source>
        <dbReference type="EMBL" id="KAF1990279.1"/>
    </source>
</evidence>
<gene>
    <name evidence="8" type="ORF">K402DRAFT_460384</name>
</gene>
<name>A0A6G1HB89_9PEZI</name>
<feature type="compositionally biased region" description="Polar residues" evidence="7">
    <location>
        <begin position="1230"/>
        <end position="1240"/>
    </location>
</feature>
<keyword evidence="9" id="KW-1185">Reference proteome</keyword>
<feature type="compositionally biased region" description="Low complexity" evidence="7">
    <location>
        <begin position="857"/>
        <end position="877"/>
    </location>
</feature>
<dbReference type="PROSITE" id="PS50294">
    <property type="entry name" value="WD_REPEATS_REGION"/>
    <property type="match status" value="2"/>
</dbReference>
<dbReference type="InterPro" id="IPR036322">
    <property type="entry name" value="WD40_repeat_dom_sf"/>
</dbReference>
<dbReference type="GO" id="GO:0008270">
    <property type="term" value="F:zinc ion binding"/>
    <property type="evidence" value="ECO:0007669"/>
    <property type="project" value="UniProtKB-KW"/>
</dbReference>
<organism evidence="8 9">
    <name type="scientific">Aulographum hederae CBS 113979</name>
    <dbReference type="NCBI Taxonomy" id="1176131"/>
    <lineage>
        <taxon>Eukaryota</taxon>
        <taxon>Fungi</taxon>
        <taxon>Dikarya</taxon>
        <taxon>Ascomycota</taxon>
        <taxon>Pezizomycotina</taxon>
        <taxon>Dothideomycetes</taxon>
        <taxon>Pleosporomycetidae</taxon>
        <taxon>Aulographales</taxon>
        <taxon>Aulographaceae</taxon>
    </lineage>
</organism>
<dbReference type="PROSITE" id="PS50082">
    <property type="entry name" value="WD_REPEATS_2"/>
    <property type="match status" value="2"/>
</dbReference>
<evidence type="ECO:0000256" key="2">
    <source>
        <dbReference type="ARBA" id="ARBA00022723"/>
    </source>
</evidence>
<dbReference type="OrthoDB" id="60955at2759"/>
<feature type="compositionally biased region" description="Polar residues" evidence="7">
    <location>
        <begin position="497"/>
        <end position="512"/>
    </location>
</feature>
<evidence type="ECO:0000256" key="3">
    <source>
        <dbReference type="ARBA" id="ARBA00022737"/>
    </source>
</evidence>
<dbReference type="InterPro" id="IPR019775">
    <property type="entry name" value="WD40_repeat_CS"/>
</dbReference>
<dbReference type="Gene3D" id="2.130.10.10">
    <property type="entry name" value="YVTN repeat-like/Quinoprotein amine dehydrogenase"/>
    <property type="match status" value="2"/>
</dbReference>
<evidence type="ECO:0000256" key="1">
    <source>
        <dbReference type="ARBA" id="ARBA00022574"/>
    </source>
</evidence>
<feature type="repeat" description="WD" evidence="6">
    <location>
        <begin position="276"/>
        <end position="317"/>
    </location>
</feature>
<dbReference type="Proteomes" id="UP000800041">
    <property type="component" value="Unassembled WGS sequence"/>
</dbReference>
<keyword evidence="5" id="KW-0862">Zinc</keyword>
<feature type="region of interest" description="Disordered" evidence="7">
    <location>
        <begin position="803"/>
        <end position="922"/>
    </location>
</feature>
<feature type="region of interest" description="Disordered" evidence="7">
    <location>
        <begin position="35"/>
        <end position="72"/>
    </location>
</feature>
<keyword evidence="4" id="KW-0863">Zinc-finger</keyword>
<dbReference type="GO" id="GO:0005829">
    <property type="term" value="C:cytosol"/>
    <property type="evidence" value="ECO:0007669"/>
    <property type="project" value="TreeGrafter"/>
</dbReference>
<feature type="compositionally biased region" description="Low complexity" evidence="7">
    <location>
        <begin position="938"/>
        <end position="955"/>
    </location>
</feature>
<dbReference type="EMBL" id="ML977142">
    <property type="protein sequence ID" value="KAF1990279.1"/>
    <property type="molecule type" value="Genomic_DNA"/>
</dbReference>
<dbReference type="GO" id="GO:1904263">
    <property type="term" value="P:positive regulation of TORC1 signaling"/>
    <property type="evidence" value="ECO:0007669"/>
    <property type="project" value="TreeGrafter"/>
</dbReference>
<feature type="region of interest" description="Disordered" evidence="7">
    <location>
        <begin position="1"/>
        <end position="23"/>
    </location>
</feature>
<dbReference type="PROSITE" id="PS00678">
    <property type="entry name" value="WD_REPEATS_1"/>
    <property type="match status" value="2"/>
</dbReference>
<dbReference type="PANTHER" id="PTHR46200:SF1">
    <property type="entry name" value="GATOR COMPLEX PROTEIN WDR24"/>
    <property type="match status" value="1"/>
</dbReference>
<proteinExistence type="predicted"/>
<dbReference type="GO" id="GO:0005774">
    <property type="term" value="C:vacuolar membrane"/>
    <property type="evidence" value="ECO:0007669"/>
    <property type="project" value="TreeGrafter"/>
</dbReference>
<dbReference type="GO" id="GO:0016239">
    <property type="term" value="P:positive regulation of macroautophagy"/>
    <property type="evidence" value="ECO:0007669"/>
    <property type="project" value="TreeGrafter"/>
</dbReference>
<dbReference type="SUPFAM" id="SSF50978">
    <property type="entry name" value="WD40 repeat-like"/>
    <property type="match status" value="1"/>
</dbReference>
<feature type="region of interest" description="Disordered" evidence="7">
    <location>
        <begin position="489"/>
        <end position="514"/>
    </location>
</feature>
<evidence type="ECO:0000256" key="5">
    <source>
        <dbReference type="ARBA" id="ARBA00022833"/>
    </source>
</evidence>
<keyword evidence="2" id="KW-0479">Metal-binding</keyword>
<feature type="repeat" description="WD" evidence="6">
    <location>
        <begin position="182"/>
        <end position="224"/>
    </location>
</feature>
<protein>
    <submittedName>
        <fullName evidence="8">Uncharacterized protein</fullName>
    </submittedName>
</protein>
<feature type="compositionally biased region" description="Polar residues" evidence="7">
    <location>
        <begin position="35"/>
        <end position="45"/>
    </location>
</feature>
<dbReference type="InterPro" id="IPR001680">
    <property type="entry name" value="WD40_rpt"/>
</dbReference>
<dbReference type="InterPro" id="IPR037590">
    <property type="entry name" value="WDR24"/>
</dbReference>
<dbReference type="PANTHER" id="PTHR46200">
    <property type="entry name" value="GATOR COMPLEX PROTEIN WDR24"/>
    <property type="match status" value="1"/>
</dbReference>
<reference evidence="8" key="1">
    <citation type="journal article" date="2020" name="Stud. Mycol.">
        <title>101 Dothideomycetes genomes: a test case for predicting lifestyles and emergence of pathogens.</title>
        <authorList>
            <person name="Haridas S."/>
            <person name="Albert R."/>
            <person name="Binder M."/>
            <person name="Bloem J."/>
            <person name="Labutti K."/>
            <person name="Salamov A."/>
            <person name="Andreopoulos B."/>
            <person name="Baker S."/>
            <person name="Barry K."/>
            <person name="Bills G."/>
            <person name="Bluhm B."/>
            <person name="Cannon C."/>
            <person name="Castanera R."/>
            <person name="Culley D."/>
            <person name="Daum C."/>
            <person name="Ezra D."/>
            <person name="Gonzalez J."/>
            <person name="Henrissat B."/>
            <person name="Kuo A."/>
            <person name="Liang C."/>
            <person name="Lipzen A."/>
            <person name="Lutzoni F."/>
            <person name="Magnuson J."/>
            <person name="Mondo S."/>
            <person name="Nolan M."/>
            <person name="Ohm R."/>
            <person name="Pangilinan J."/>
            <person name="Park H.-J."/>
            <person name="Ramirez L."/>
            <person name="Alfaro M."/>
            <person name="Sun H."/>
            <person name="Tritt A."/>
            <person name="Yoshinaga Y."/>
            <person name="Zwiers L.-H."/>
            <person name="Turgeon B."/>
            <person name="Goodwin S."/>
            <person name="Spatafora J."/>
            <person name="Crous P."/>
            <person name="Grigoriev I."/>
        </authorList>
    </citation>
    <scope>NUCLEOTIDE SEQUENCE</scope>
    <source>
        <strain evidence="8">CBS 113979</strain>
    </source>
</reference>
<evidence type="ECO:0000256" key="7">
    <source>
        <dbReference type="SAM" id="MobiDB-lite"/>
    </source>
</evidence>